<reference evidence="3 4" key="1">
    <citation type="submission" date="2018-07" db="EMBL/GenBank/DDBJ databases">
        <title>Arthrobacter sp. nov., isolated from raw cow's milk with high bacterial count.</title>
        <authorList>
            <person name="Hahne J."/>
            <person name="Isele D."/>
            <person name="Lipski A."/>
        </authorList>
    </citation>
    <scope>NUCLEOTIDE SEQUENCE [LARGE SCALE GENOMIC DNA]</scope>
    <source>
        <strain evidence="3 4">JZ R-35</strain>
    </source>
</reference>
<dbReference type="RefSeq" id="WP_119425301.1">
    <property type="nucleotide sequence ID" value="NZ_QQXK01000024.1"/>
</dbReference>
<evidence type="ECO:0000256" key="1">
    <source>
        <dbReference type="SAM" id="MobiDB-lite"/>
    </source>
</evidence>
<evidence type="ECO:0000313" key="4">
    <source>
        <dbReference type="Proteomes" id="UP000265419"/>
    </source>
</evidence>
<comment type="caution">
    <text evidence="3">The sequence shown here is derived from an EMBL/GenBank/DDBJ whole genome shotgun (WGS) entry which is preliminary data.</text>
</comment>
<gene>
    <name evidence="3" type="ORF">DWB68_11670</name>
</gene>
<dbReference type="EMBL" id="QQXK01000024">
    <property type="protein sequence ID" value="RII41601.1"/>
    <property type="molecule type" value="Genomic_DNA"/>
</dbReference>
<protein>
    <recommendedName>
        <fullName evidence="5">DUF4352 domain-containing protein</fullName>
    </recommendedName>
</protein>
<evidence type="ECO:0000313" key="3">
    <source>
        <dbReference type="EMBL" id="RII41601.1"/>
    </source>
</evidence>
<feature type="region of interest" description="Disordered" evidence="1">
    <location>
        <begin position="28"/>
        <end position="112"/>
    </location>
</feature>
<feature type="signal peptide" evidence="2">
    <location>
        <begin position="1"/>
        <end position="24"/>
    </location>
</feature>
<keyword evidence="4" id="KW-1185">Reference proteome</keyword>
<accession>A0A399J7W5</accession>
<feature type="chain" id="PRO_5017280512" description="DUF4352 domain-containing protein" evidence="2">
    <location>
        <begin position="25"/>
        <end position="290"/>
    </location>
</feature>
<organism evidence="3 4">
    <name type="scientific">Galactobacter valiniphilus</name>
    <dbReference type="NCBI Taxonomy" id="2676122"/>
    <lineage>
        <taxon>Bacteria</taxon>
        <taxon>Bacillati</taxon>
        <taxon>Actinomycetota</taxon>
        <taxon>Actinomycetes</taxon>
        <taxon>Micrococcales</taxon>
        <taxon>Micrococcaceae</taxon>
        <taxon>Galactobacter</taxon>
    </lineage>
</organism>
<dbReference type="AlphaFoldDB" id="A0A399J7W5"/>
<evidence type="ECO:0008006" key="5">
    <source>
        <dbReference type="Google" id="ProtNLM"/>
    </source>
</evidence>
<sequence length="290" mass="30382">MKSTLRVSAAVATAACALALAACSAEEGIPGVPGLGRTPGPAVTFTERGPEPCGGSGEAYCTPPPETSQAPTTAATPTDTAATTTPAPTTPATTPAPSTTATSPSPTSTEKSRAYGLLYTDDKNKYIDSKVPFIAGVVTRETRAISASYAFERMDVDYKCPGTDAPEPENGHFVRVFYFLGNSKADRATGPTLDVTAHTWRFLDEDGTPWMGNLVTRAALSCSGKTSESWGGTAKPGWIASGTLVFDVPSTSGILQHTFKEGIGGWRFPVENANTNFRSLDERVAENFGK</sequence>
<dbReference type="Proteomes" id="UP000265419">
    <property type="component" value="Unassembled WGS sequence"/>
</dbReference>
<keyword evidence="2" id="KW-0732">Signal</keyword>
<dbReference type="PROSITE" id="PS51257">
    <property type="entry name" value="PROKAR_LIPOPROTEIN"/>
    <property type="match status" value="1"/>
</dbReference>
<proteinExistence type="predicted"/>
<name>A0A399J7W5_9MICC</name>
<feature type="compositionally biased region" description="Low complexity" evidence="1">
    <location>
        <begin position="67"/>
        <end position="109"/>
    </location>
</feature>
<evidence type="ECO:0000256" key="2">
    <source>
        <dbReference type="SAM" id="SignalP"/>
    </source>
</evidence>